<gene>
    <name evidence="1" type="ORF">I551_3485</name>
</gene>
<keyword evidence="2" id="KW-1185">Reference proteome</keyword>
<protein>
    <submittedName>
        <fullName evidence="1">Uncharacterized protein</fullName>
    </submittedName>
</protein>
<accession>A0ABP3AFG0</accession>
<dbReference type="EMBL" id="JAOL01000113">
    <property type="protein sequence ID" value="EUA90002.1"/>
    <property type="molecule type" value="Genomic_DNA"/>
</dbReference>
<name>A0ABP3AFG0_MYCUL</name>
<organism evidence="1 2">
    <name type="scientific">Mycobacterium ulcerans str. Harvey</name>
    <dbReference type="NCBI Taxonomy" id="1299332"/>
    <lineage>
        <taxon>Bacteria</taxon>
        <taxon>Bacillati</taxon>
        <taxon>Actinomycetota</taxon>
        <taxon>Actinomycetes</taxon>
        <taxon>Mycobacteriales</taxon>
        <taxon>Mycobacteriaceae</taxon>
        <taxon>Mycobacterium</taxon>
        <taxon>Mycobacterium ulcerans group</taxon>
    </lineage>
</organism>
<dbReference type="Proteomes" id="UP000020681">
    <property type="component" value="Unassembled WGS sequence"/>
</dbReference>
<evidence type="ECO:0000313" key="2">
    <source>
        <dbReference type="Proteomes" id="UP000020681"/>
    </source>
</evidence>
<sequence length="37" mass="4100">MVTGDRYLDMTDLTVSVTDHVARNQPIHGHHAGQAVR</sequence>
<reference evidence="1 2" key="1">
    <citation type="submission" date="2014-01" db="EMBL/GenBank/DDBJ databases">
        <authorList>
            <person name="Dobos K."/>
            <person name="Lenaerts A."/>
            <person name="Ordway D."/>
            <person name="DeGroote M.A."/>
            <person name="Parker T."/>
            <person name="Sizemore C."/>
            <person name="Tallon L.J."/>
            <person name="Sadzewicz L.K."/>
            <person name="Sengamalay N."/>
            <person name="Fraser C.M."/>
            <person name="Hine E."/>
            <person name="Shefchek K.A."/>
            <person name="Das S.P."/>
            <person name="Tettelin H."/>
        </authorList>
    </citation>
    <scope>NUCLEOTIDE SEQUENCE [LARGE SCALE GENOMIC DNA]</scope>
    <source>
        <strain evidence="1 2">Harvey</strain>
    </source>
</reference>
<comment type="caution">
    <text evidence="1">The sequence shown here is derived from an EMBL/GenBank/DDBJ whole genome shotgun (WGS) entry which is preliminary data.</text>
</comment>
<evidence type="ECO:0000313" key="1">
    <source>
        <dbReference type="EMBL" id="EUA90002.1"/>
    </source>
</evidence>
<proteinExistence type="predicted"/>